<keyword evidence="1" id="KW-1133">Transmembrane helix</keyword>
<feature type="transmembrane region" description="Helical" evidence="1">
    <location>
        <begin position="233"/>
        <end position="254"/>
    </location>
</feature>
<organism evidence="2 3">
    <name type="scientific">Candidatus Viridilinea halotolerans</name>
    <dbReference type="NCBI Taxonomy" id="2491704"/>
    <lineage>
        <taxon>Bacteria</taxon>
        <taxon>Bacillati</taxon>
        <taxon>Chloroflexota</taxon>
        <taxon>Chloroflexia</taxon>
        <taxon>Chloroflexales</taxon>
        <taxon>Chloroflexineae</taxon>
        <taxon>Oscillochloridaceae</taxon>
        <taxon>Candidatus Viridilinea</taxon>
    </lineage>
</organism>
<keyword evidence="1" id="KW-0812">Transmembrane</keyword>
<dbReference type="Proteomes" id="UP000280307">
    <property type="component" value="Unassembled WGS sequence"/>
</dbReference>
<evidence type="ECO:0000313" key="2">
    <source>
        <dbReference type="EMBL" id="RRR65876.1"/>
    </source>
</evidence>
<accession>A0A426TR63</accession>
<evidence type="ECO:0000256" key="1">
    <source>
        <dbReference type="SAM" id="Phobius"/>
    </source>
</evidence>
<feature type="transmembrane region" description="Helical" evidence="1">
    <location>
        <begin position="54"/>
        <end position="74"/>
    </location>
</feature>
<reference evidence="2 3" key="1">
    <citation type="submission" date="2018-12" db="EMBL/GenBank/DDBJ databases">
        <title>Genome Sequence of Candidatus Viridilinea halotolerans isolated from saline sulfide-rich spring.</title>
        <authorList>
            <person name="Grouzdev D.S."/>
            <person name="Burganskaya E.I."/>
            <person name="Krutkina M.S."/>
            <person name="Sukhacheva M.V."/>
            <person name="Gorlenko V.M."/>
        </authorList>
    </citation>
    <scope>NUCLEOTIDE SEQUENCE [LARGE SCALE GENOMIC DNA]</scope>
    <source>
        <strain evidence="2">Chok-6</strain>
    </source>
</reference>
<gene>
    <name evidence="2" type="ORF">EI684_21875</name>
</gene>
<name>A0A426TR63_9CHLR</name>
<feature type="transmembrane region" description="Helical" evidence="1">
    <location>
        <begin position="12"/>
        <end position="33"/>
    </location>
</feature>
<dbReference type="EMBL" id="RSAS01000903">
    <property type="protein sequence ID" value="RRR65876.1"/>
    <property type="molecule type" value="Genomic_DNA"/>
</dbReference>
<dbReference type="AlphaFoldDB" id="A0A426TR63"/>
<keyword evidence="1" id="KW-0472">Membrane</keyword>
<proteinExistence type="predicted"/>
<feature type="transmembrane region" description="Helical" evidence="1">
    <location>
        <begin position="80"/>
        <end position="99"/>
    </location>
</feature>
<comment type="caution">
    <text evidence="2">The sequence shown here is derived from an EMBL/GenBank/DDBJ whole genome shotgun (WGS) entry which is preliminary data.</text>
</comment>
<sequence>MSVLANPGVPYYLAAFGAALLAMLGGMLLDRRAFAFAGGMRAAPTTTTLRRRVLVGNLAAIPVVATLVGVVVVGNVVGNARTMLLGAALVAYLYLGLVIPRRPLVQQQREASALRRLTPGFIAFIRVALGSFESPMDAMRRYTARPVERIALMQGAVADALQVSVEQRMRPFAALATVAHQRGCREFIDVADALAQAEQEGASVEHVLVAQQATLELILQSEFKRMLRRRTMYLLLMVAISLVVGILLNLLFVMTGSGQVLGGM</sequence>
<evidence type="ECO:0008006" key="4">
    <source>
        <dbReference type="Google" id="ProtNLM"/>
    </source>
</evidence>
<evidence type="ECO:0000313" key="3">
    <source>
        <dbReference type="Proteomes" id="UP000280307"/>
    </source>
</evidence>
<protein>
    <recommendedName>
        <fullName evidence="4">Type II secretion system protein GspF domain-containing protein</fullName>
    </recommendedName>
</protein>